<evidence type="ECO:0000313" key="1">
    <source>
        <dbReference type="EMBL" id="KYO29700.1"/>
    </source>
</evidence>
<reference evidence="1 2" key="1">
    <citation type="journal article" date="2012" name="Genome Biol.">
        <title>Sequencing three crocodilian genomes to illuminate the evolution of archosaurs and amniotes.</title>
        <authorList>
            <person name="St John J.A."/>
            <person name="Braun E.L."/>
            <person name="Isberg S.R."/>
            <person name="Miles L.G."/>
            <person name="Chong A.Y."/>
            <person name="Gongora J."/>
            <person name="Dalzell P."/>
            <person name="Moran C."/>
            <person name="Bed'hom B."/>
            <person name="Abzhanov A."/>
            <person name="Burgess S.C."/>
            <person name="Cooksey A.M."/>
            <person name="Castoe T.A."/>
            <person name="Crawford N.G."/>
            <person name="Densmore L.D."/>
            <person name="Drew J.C."/>
            <person name="Edwards S.V."/>
            <person name="Faircloth B.C."/>
            <person name="Fujita M.K."/>
            <person name="Greenwold M.J."/>
            <person name="Hoffmann F.G."/>
            <person name="Howard J.M."/>
            <person name="Iguchi T."/>
            <person name="Janes D.E."/>
            <person name="Khan S.Y."/>
            <person name="Kohno S."/>
            <person name="de Koning A.J."/>
            <person name="Lance S.L."/>
            <person name="McCarthy F.M."/>
            <person name="McCormack J.E."/>
            <person name="Merchant M.E."/>
            <person name="Peterson D.G."/>
            <person name="Pollock D.D."/>
            <person name="Pourmand N."/>
            <person name="Raney B.J."/>
            <person name="Roessler K.A."/>
            <person name="Sanford J.R."/>
            <person name="Sawyer R.H."/>
            <person name="Schmidt C.J."/>
            <person name="Triplett E.W."/>
            <person name="Tuberville T.D."/>
            <person name="Venegas-Anaya M."/>
            <person name="Howard J.T."/>
            <person name="Jarvis E.D."/>
            <person name="Guillette L.J.Jr."/>
            <person name="Glenn T.C."/>
            <person name="Green R.E."/>
            <person name="Ray D.A."/>
        </authorList>
    </citation>
    <scope>NUCLEOTIDE SEQUENCE [LARGE SCALE GENOMIC DNA]</scope>
    <source>
        <strain evidence="1">KSC_2009_1</strain>
    </source>
</reference>
<keyword evidence="2" id="KW-1185">Reference proteome</keyword>
<sequence>MRELQNLRKYTCQEILLNRETLRLKRKRKGREFVEKQRNKFLVSRITVRGLDDVIPEKKTAFLQWIRI</sequence>
<dbReference type="AlphaFoldDB" id="A0A151MYV7"/>
<comment type="caution">
    <text evidence="1">The sequence shown here is derived from an EMBL/GenBank/DDBJ whole genome shotgun (WGS) entry which is preliminary data.</text>
</comment>
<name>A0A151MYV7_ALLMI</name>
<gene>
    <name evidence="1" type="ORF">Y1Q_0005948</name>
</gene>
<dbReference type="EMBL" id="AKHW03004519">
    <property type="protein sequence ID" value="KYO29700.1"/>
    <property type="molecule type" value="Genomic_DNA"/>
</dbReference>
<proteinExistence type="predicted"/>
<evidence type="ECO:0000313" key="2">
    <source>
        <dbReference type="Proteomes" id="UP000050525"/>
    </source>
</evidence>
<organism evidence="1 2">
    <name type="scientific">Alligator mississippiensis</name>
    <name type="common">American alligator</name>
    <dbReference type="NCBI Taxonomy" id="8496"/>
    <lineage>
        <taxon>Eukaryota</taxon>
        <taxon>Metazoa</taxon>
        <taxon>Chordata</taxon>
        <taxon>Craniata</taxon>
        <taxon>Vertebrata</taxon>
        <taxon>Euteleostomi</taxon>
        <taxon>Archelosauria</taxon>
        <taxon>Archosauria</taxon>
        <taxon>Crocodylia</taxon>
        <taxon>Alligatoridae</taxon>
        <taxon>Alligatorinae</taxon>
        <taxon>Alligator</taxon>
    </lineage>
</organism>
<dbReference type="Proteomes" id="UP000050525">
    <property type="component" value="Unassembled WGS sequence"/>
</dbReference>
<protein>
    <submittedName>
        <fullName evidence="1">Uncharacterized protein</fullName>
    </submittedName>
</protein>
<accession>A0A151MYV7</accession>